<dbReference type="SUPFAM" id="SSF54160">
    <property type="entry name" value="Chromo domain-like"/>
    <property type="match status" value="1"/>
</dbReference>
<dbReference type="PANTHER" id="PTHR46148">
    <property type="entry name" value="CHROMO DOMAIN-CONTAINING PROTEIN"/>
    <property type="match status" value="1"/>
</dbReference>
<feature type="domain" description="Chromo" evidence="1">
    <location>
        <begin position="15"/>
        <end position="59"/>
    </location>
</feature>
<dbReference type="EMBL" id="KZ451998">
    <property type="protein sequence ID" value="PKA53383.1"/>
    <property type="molecule type" value="Genomic_DNA"/>
</dbReference>
<reference evidence="2 3" key="1">
    <citation type="journal article" date="2017" name="Nature">
        <title>The Apostasia genome and the evolution of orchids.</title>
        <authorList>
            <person name="Zhang G.Q."/>
            <person name="Liu K.W."/>
            <person name="Li Z."/>
            <person name="Lohaus R."/>
            <person name="Hsiao Y.Y."/>
            <person name="Niu S.C."/>
            <person name="Wang J.Y."/>
            <person name="Lin Y.C."/>
            <person name="Xu Q."/>
            <person name="Chen L.J."/>
            <person name="Yoshida K."/>
            <person name="Fujiwara S."/>
            <person name="Wang Z.W."/>
            <person name="Zhang Y.Q."/>
            <person name="Mitsuda N."/>
            <person name="Wang M."/>
            <person name="Liu G.H."/>
            <person name="Pecoraro L."/>
            <person name="Huang H.X."/>
            <person name="Xiao X.J."/>
            <person name="Lin M."/>
            <person name="Wu X.Y."/>
            <person name="Wu W.L."/>
            <person name="Chen Y.Y."/>
            <person name="Chang S.B."/>
            <person name="Sakamoto S."/>
            <person name="Ohme-Takagi M."/>
            <person name="Yagi M."/>
            <person name="Zeng S.J."/>
            <person name="Shen C.Y."/>
            <person name="Yeh C.M."/>
            <person name="Luo Y.B."/>
            <person name="Tsai W.C."/>
            <person name="Van de Peer Y."/>
            <person name="Liu Z.J."/>
        </authorList>
    </citation>
    <scope>NUCLEOTIDE SEQUENCE [LARGE SCALE GENOMIC DNA]</scope>
    <source>
        <strain evidence="3">cv. Shenzhen</strain>
        <tissue evidence="2">Stem</tissue>
    </source>
</reference>
<organism evidence="2 3">
    <name type="scientific">Apostasia shenzhenica</name>
    <dbReference type="NCBI Taxonomy" id="1088818"/>
    <lineage>
        <taxon>Eukaryota</taxon>
        <taxon>Viridiplantae</taxon>
        <taxon>Streptophyta</taxon>
        <taxon>Embryophyta</taxon>
        <taxon>Tracheophyta</taxon>
        <taxon>Spermatophyta</taxon>
        <taxon>Magnoliopsida</taxon>
        <taxon>Liliopsida</taxon>
        <taxon>Asparagales</taxon>
        <taxon>Orchidaceae</taxon>
        <taxon>Apostasioideae</taxon>
        <taxon>Apostasia</taxon>
    </lineage>
</organism>
<dbReference type="InterPro" id="IPR016197">
    <property type="entry name" value="Chromo-like_dom_sf"/>
</dbReference>
<dbReference type="InterPro" id="IPR023780">
    <property type="entry name" value="Chromo_domain"/>
</dbReference>
<dbReference type="Proteomes" id="UP000236161">
    <property type="component" value="Unassembled WGS sequence"/>
</dbReference>
<name>A0A2I0ACX4_9ASPA</name>
<evidence type="ECO:0000313" key="2">
    <source>
        <dbReference type="EMBL" id="PKA53383.1"/>
    </source>
</evidence>
<accession>A0A2I0ACX4</accession>
<gene>
    <name evidence="2" type="ORF">AXF42_Ash012324</name>
</gene>
<keyword evidence="3" id="KW-1185">Reference proteome</keyword>
<protein>
    <recommendedName>
        <fullName evidence="1">Chromo domain-containing protein</fullName>
    </recommendedName>
</protein>
<dbReference type="AlphaFoldDB" id="A0A2I0ACX4"/>
<evidence type="ECO:0000313" key="3">
    <source>
        <dbReference type="Proteomes" id="UP000236161"/>
    </source>
</evidence>
<dbReference type="PANTHER" id="PTHR46148:SF57">
    <property type="entry name" value="OS12G0499874 PROTEIN"/>
    <property type="match status" value="1"/>
</dbReference>
<proteinExistence type="predicted"/>
<evidence type="ECO:0000259" key="1">
    <source>
        <dbReference type="Pfam" id="PF00385"/>
    </source>
</evidence>
<dbReference type="OrthoDB" id="779927at2759"/>
<sequence length="61" mass="7453">MKIKPNLSYKEEPIRILARDVRRLRNKQIPMIKVLWSNQTEKEATWESENEMKKFYPDLFA</sequence>
<dbReference type="Pfam" id="PF00385">
    <property type="entry name" value="Chromo"/>
    <property type="match status" value="1"/>
</dbReference>